<evidence type="ECO:0000313" key="2">
    <source>
        <dbReference type="EMBL" id="SDE26413.1"/>
    </source>
</evidence>
<dbReference type="STRING" id="641691.SAMN05421636_104156"/>
<dbReference type="EMBL" id="FNAO01000004">
    <property type="protein sequence ID" value="SDE26413.1"/>
    <property type="molecule type" value="Genomic_DNA"/>
</dbReference>
<dbReference type="InterPro" id="IPR036704">
    <property type="entry name" value="RraA/RraA-like_sf"/>
</dbReference>
<keyword evidence="2" id="KW-0489">Methyltransferase</keyword>
<dbReference type="Pfam" id="PF03737">
    <property type="entry name" value="RraA-like"/>
    <property type="match status" value="1"/>
</dbReference>
<keyword evidence="2" id="KW-0808">Transferase</keyword>
<dbReference type="GO" id="GO:0046872">
    <property type="term" value="F:metal ion binding"/>
    <property type="evidence" value="ECO:0007669"/>
    <property type="project" value="UniProtKB-KW"/>
</dbReference>
<evidence type="ECO:0000256" key="1">
    <source>
        <dbReference type="PIRSR" id="PIRSR605493-1"/>
    </source>
</evidence>
<feature type="binding site" evidence="1">
    <location>
        <begin position="181"/>
        <end position="184"/>
    </location>
    <ligand>
        <name>substrate</name>
    </ligand>
</feature>
<dbReference type="GO" id="GO:0008168">
    <property type="term" value="F:methyltransferase activity"/>
    <property type="evidence" value="ECO:0007669"/>
    <property type="project" value="UniProtKB-KW"/>
</dbReference>
<keyword evidence="3" id="KW-1185">Reference proteome</keyword>
<feature type="binding site" evidence="1">
    <location>
        <position position="203"/>
    </location>
    <ligand>
        <name>substrate</name>
    </ligand>
</feature>
<proteinExistence type="predicted"/>
<evidence type="ECO:0000313" key="3">
    <source>
        <dbReference type="Proteomes" id="UP000199109"/>
    </source>
</evidence>
<dbReference type="InterPro" id="IPR005493">
    <property type="entry name" value="RraA/RraA-like"/>
</dbReference>
<reference evidence="2 3" key="1">
    <citation type="submission" date="2016-10" db="EMBL/GenBank/DDBJ databases">
        <authorList>
            <person name="de Groot N.N."/>
        </authorList>
    </citation>
    <scope>NUCLEOTIDE SEQUENCE [LARGE SCALE GENOMIC DNA]</scope>
    <source>
        <strain evidence="2 3">DSM 23421</strain>
    </source>
</reference>
<sequence>MNGTSSGHTIEPIVEKVMCIFNKLDFMKTRIFLLALFFISCLPIRSQGVAATTEYVKELTSNWQGERFDDGRPKVSDALLERLKKIQMEEAWGYLRNKGYNNQYDGDWEILHPDSVMTGRVLTAQYMPLRKDYQHLVKLKGAKEKRDTLGGSNSWPIEILRTGDVYVADGYGRVVDGTLIGSNLGNAIYANSNNGVIFNGGVRDVAGLMDIKGFNGWWRGQDPSYLQEEMLTGINTPIRIGRATVLPGDVVLANRHGIVFVPAHLVANLVLSSEVVALRDQFGFQRLREKTYTPGQIDTGWTDAIKSDFRDWLKKYPDNMLPMTRKELNDHLNAATN</sequence>
<gene>
    <name evidence="2" type="ORF">SAMN05421636_104156</name>
</gene>
<dbReference type="AlphaFoldDB" id="A0A1G7BHD6"/>
<accession>A0A1G7BHD6</accession>
<keyword evidence="1" id="KW-0479">Metal-binding</keyword>
<dbReference type="GO" id="GO:0032259">
    <property type="term" value="P:methylation"/>
    <property type="evidence" value="ECO:0007669"/>
    <property type="project" value="UniProtKB-KW"/>
</dbReference>
<keyword evidence="1" id="KW-0460">Magnesium</keyword>
<organism evidence="2 3">
    <name type="scientific">Pricia antarctica</name>
    <dbReference type="NCBI Taxonomy" id="641691"/>
    <lineage>
        <taxon>Bacteria</taxon>
        <taxon>Pseudomonadati</taxon>
        <taxon>Bacteroidota</taxon>
        <taxon>Flavobacteriia</taxon>
        <taxon>Flavobacteriales</taxon>
        <taxon>Flavobacteriaceae</taxon>
        <taxon>Pricia</taxon>
    </lineage>
</organism>
<dbReference type="Proteomes" id="UP000199109">
    <property type="component" value="Unassembled WGS sequence"/>
</dbReference>
<feature type="binding site" evidence="1">
    <location>
        <position position="204"/>
    </location>
    <ligand>
        <name>Mg(2+)</name>
        <dbReference type="ChEBI" id="CHEBI:18420"/>
    </ligand>
</feature>
<comment type="cofactor">
    <cofactor evidence="1">
        <name>Mg(2+)</name>
        <dbReference type="ChEBI" id="CHEBI:18420"/>
    </cofactor>
</comment>
<dbReference type="SUPFAM" id="SSF89562">
    <property type="entry name" value="RraA-like"/>
    <property type="match status" value="1"/>
</dbReference>
<dbReference type="Gene3D" id="3.50.30.40">
    <property type="entry name" value="Ribonuclease E inhibitor RraA/RraA-like"/>
    <property type="match status" value="1"/>
</dbReference>
<name>A0A1G7BHD6_9FLAO</name>
<protein>
    <submittedName>
        <fullName evidence="2">Demethylmenaquinone methyltransferase</fullName>
    </submittedName>
</protein>